<protein>
    <submittedName>
        <fullName evidence="1">Uncharacterized protein</fullName>
    </submittedName>
</protein>
<comment type="caution">
    <text evidence="1">The sequence shown here is derived from an EMBL/GenBank/DDBJ whole genome shotgun (WGS) entry which is preliminary data.</text>
</comment>
<dbReference type="Proteomes" id="UP000237105">
    <property type="component" value="Unassembled WGS sequence"/>
</dbReference>
<dbReference type="OrthoDB" id="1165821at2759"/>
<proteinExistence type="predicted"/>
<dbReference type="AlphaFoldDB" id="A0A2P5BV37"/>
<sequence>MCPYQAWEDDSILSVDFIQSTLTGIDLTEMRLEARIAMLGLRMTRRLESSLNSIWSLVKEMES</sequence>
<reference evidence="2" key="1">
    <citation type="submission" date="2016-06" db="EMBL/GenBank/DDBJ databases">
        <title>Parallel loss of symbiosis genes in relatives of nitrogen-fixing non-legume Parasponia.</title>
        <authorList>
            <person name="Van Velzen R."/>
            <person name="Holmer R."/>
            <person name="Bu F."/>
            <person name="Rutten L."/>
            <person name="Van Zeijl A."/>
            <person name="Liu W."/>
            <person name="Santuari L."/>
            <person name="Cao Q."/>
            <person name="Sharma T."/>
            <person name="Shen D."/>
            <person name="Roswanjaya Y."/>
            <person name="Wardhani T."/>
            <person name="Kalhor M.S."/>
            <person name="Jansen J."/>
            <person name="Van den Hoogen J."/>
            <person name="Gungor B."/>
            <person name="Hartog M."/>
            <person name="Hontelez J."/>
            <person name="Verver J."/>
            <person name="Yang W.-C."/>
            <person name="Schijlen E."/>
            <person name="Repin R."/>
            <person name="Schilthuizen M."/>
            <person name="Schranz E."/>
            <person name="Heidstra R."/>
            <person name="Miyata K."/>
            <person name="Fedorova E."/>
            <person name="Kohlen W."/>
            <person name="Bisseling T."/>
            <person name="Smit S."/>
            <person name="Geurts R."/>
        </authorList>
    </citation>
    <scope>NUCLEOTIDE SEQUENCE [LARGE SCALE GENOMIC DNA]</scope>
    <source>
        <strain evidence="2">cv. WU1-14</strain>
    </source>
</reference>
<name>A0A2P5BV37_PARAD</name>
<evidence type="ECO:0000313" key="2">
    <source>
        <dbReference type="Proteomes" id="UP000237105"/>
    </source>
</evidence>
<organism evidence="1 2">
    <name type="scientific">Parasponia andersonii</name>
    <name type="common">Sponia andersonii</name>
    <dbReference type="NCBI Taxonomy" id="3476"/>
    <lineage>
        <taxon>Eukaryota</taxon>
        <taxon>Viridiplantae</taxon>
        <taxon>Streptophyta</taxon>
        <taxon>Embryophyta</taxon>
        <taxon>Tracheophyta</taxon>
        <taxon>Spermatophyta</taxon>
        <taxon>Magnoliopsida</taxon>
        <taxon>eudicotyledons</taxon>
        <taxon>Gunneridae</taxon>
        <taxon>Pentapetalae</taxon>
        <taxon>rosids</taxon>
        <taxon>fabids</taxon>
        <taxon>Rosales</taxon>
        <taxon>Cannabaceae</taxon>
        <taxon>Parasponia</taxon>
    </lineage>
</organism>
<gene>
    <name evidence="1" type="ORF">PanWU01x14_207640</name>
</gene>
<dbReference type="EMBL" id="JXTB01000216">
    <property type="protein sequence ID" value="PON52654.1"/>
    <property type="molecule type" value="Genomic_DNA"/>
</dbReference>
<keyword evidence="2" id="KW-1185">Reference proteome</keyword>
<accession>A0A2P5BV37</accession>
<evidence type="ECO:0000313" key="1">
    <source>
        <dbReference type="EMBL" id="PON52654.1"/>
    </source>
</evidence>